<organism evidence="1 2">
    <name type="scientific">Ilex paraguariensis</name>
    <name type="common">yerba mate</name>
    <dbReference type="NCBI Taxonomy" id="185542"/>
    <lineage>
        <taxon>Eukaryota</taxon>
        <taxon>Viridiplantae</taxon>
        <taxon>Streptophyta</taxon>
        <taxon>Embryophyta</taxon>
        <taxon>Tracheophyta</taxon>
        <taxon>Spermatophyta</taxon>
        <taxon>Magnoliopsida</taxon>
        <taxon>eudicotyledons</taxon>
        <taxon>Gunneridae</taxon>
        <taxon>Pentapetalae</taxon>
        <taxon>asterids</taxon>
        <taxon>campanulids</taxon>
        <taxon>Aquifoliales</taxon>
        <taxon>Aquifoliaceae</taxon>
        <taxon>Ilex</taxon>
    </lineage>
</organism>
<reference evidence="1 2" key="1">
    <citation type="submission" date="2024-02" db="EMBL/GenBank/DDBJ databases">
        <authorList>
            <person name="Vignale AGUSTIN F."/>
            <person name="Sosa J E."/>
            <person name="Modenutti C."/>
        </authorList>
    </citation>
    <scope>NUCLEOTIDE SEQUENCE [LARGE SCALE GENOMIC DNA]</scope>
</reference>
<dbReference type="Proteomes" id="UP001642360">
    <property type="component" value="Unassembled WGS sequence"/>
</dbReference>
<proteinExistence type="predicted"/>
<keyword evidence="2" id="KW-1185">Reference proteome</keyword>
<comment type="caution">
    <text evidence="1">The sequence shown here is derived from an EMBL/GenBank/DDBJ whole genome shotgun (WGS) entry which is preliminary data.</text>
</comment>
<protein>
    <submittedName>
        <fullName evidence="1">Uncharacterized protein</fullName>
    </submittedName>
</protein>
<gene>
    <name evidence="1" type="ORF">ILEXP_LOCUS14117</name>
</gene>
<evidence type="ECO:0000313" key="2">
    <source>
        <dbReference type="Proteomes" id="UP001642360"/>
    </source>
</evidence>
<dbReference type="EMBL" id="CAUOFW020001557">
    <property type="protein sequence ID" value="CAK9146283.1"/>
    <property type="molecule type" value="Genomic_DNA"/>
</dbReference>
<dbReference type="AlphaFoldDB" id="A0ABC8RMR5"/>
<evidence type="ECO:0000313" key="1">
    <source>
        <dbReference type="EMBL" id="CAK9146283.1"/>
    </source>
</evidence>
<name>A0ABC8RMR5_9AQUA</name>
<sequence length="73" mass="8628">MWLRDISPRCEQSPDVMRRGLLQLRYLDDAKKLDATNSDHHLSDVEDVCFLGEVEYVLRDFQDEEPEERQAGF</sequence>
<accession>A0ABC8RMR5</accession>